<evidence type="ECO:0000256" key="1">
    <source>
        <dbReference type="SAM" id="SignalP"/>
    </source>
</evidence>
<organism evidence="3 4">
    <name type="scientific">Sphingomonas crocodyli</name>
    <dbReference type="NCBI Taxonomy" id="1979270"/>
    <lineage>
        <taxon>Bacteria</taxon>
        <taxon>Pseudomonadati</taxon>
        <taxon>Pseudomonadota</taxon>
        <taxon>Alphaproteobacteria</taxon>
        <taxon>Sphingomonadales</taxon>
        <taxon>Sphingomonadaceae</taxon>
        <taxon>Sphingomonas</taxon>
    </lineage>
</organism>
<evidence type="ECO:0000313" key="3">
    <source>
        <dbReference type="EMBL" id="RVT93393.1"/>
    </source>
</evidence>
<gene>
    <name evidence="3" type="ORF">EOD43_05815</name>
</gene>
<dbReference type="OrthoDB" id="9768004at2"/>
<feature type="domain" description="Sulfatase-modifying factor enzyme-like" evidence="2">
    <location>
        <begin position="224"/>
        <end position="446"/>
    </location>
</feature>
<evidence type="ECO:0000259" key="2">
    <source>
        <dbReference type="Pfam" id="PF03781"/>
    </source>
</evidence>
<dbReference type="AlphaFoldDB" id="A0A437M720"/>
<dbReference type="InterPro" id="IPR016187">
    <property type="entry name" value="CTDL_fold"/>
</dbReference>
<dbReference type="RefSeq" id="WP_127741950.1">
    <property type="nucleotide sequence ID" value="NZ_SACN01000001.1"/>
</dbReference>
<keyword evidence="1" id="KW-0732">Signal</keyword>
<dbReference type="SUPFAM" id="SSF56436">
    <property type="entry name" value="C-type lectin-like"/>
    <property type="match status" value="1"/>
</dbReference>
<sequence>MAKYLRVLLLMWAAITASVSAYAQDAAPVRKIVSGQPLVLNSRTMPFDHPRDPIYCMQIDTQPGQVWELKILQGTLLSINPLMYFYFHIGATPGAECKLDTFAIKGEGALTYETVQKGWQSTRRFVAGGGPYLVVARSAHYVPATKLYYQILPAEGGLVPDSSRKGFPITVTATVVGQQPDGWEITRQAMAYVDEAKAGTASETAAADAPARKVGSFRDCEATCPEMVVLPTGGFLMGSTSAEEGRKADEGPVRRVAFARPFAIGKYEVSFDEWAACAKAGPCRTLAASNDGRRPVANISWYDARAYADWLSKSTGQRYFLPSEAEWEYAARAGTTTPWNTGDAIITDDANILGQFNQSVPTGGFPANGFGVHDMHGNVAEWVIDCHAVGYFRAPADGSAIVMPNCADRVVRGGSYASDPAAARSAARKAAAPLTTSPEIGFRVARAL</sequence>
<dbReference type="Proteomes" id="UP000282971">
    <property type="component" value="Unassembled WGS sequence"/>
</dbReference>
<dbReference type="Pfam" id="PF03781">
    <property type="entry name" value="FGE-sulfatase"/>
    <property type="match status" value="1"/>
</dbReference>
<dbReference type="GO" id="GO:0120147">
    <property type="term" value="F:formylglycine-generating oxidase activity"/>
    <property type="evidence" value="ECO:0007669"/>
    <property type="project" value="TreeGrafter"/>
</dbReference>
<feature type="chain" id="PRO_5019557442" description="Sulfatase-modifying factor enzyme-like domain-containing protein" evidence="1">
    <location>
        <begin position="24"/>
        <end position="448"/>
    </location>
</feature>
<name>A0A437M720_9SPHN</name>
<accession>A0A437M720</accession>
<dbReference type="PANTHER" id="PTHR23150">
    <property type="entry name" value="SULFATASE MODIFYING FACTOR 1, 2"/>
    <property type="match status" value="1"/>
</dbReference>
<proteinExistence type="predicted"/>
<protein>
    <recommendedName>
        <fullName evidence="2">Sulfatase-modifying factor enzyme-like domain-containing protein</fullName>
    </recommendedName>
</protein>
<evidence type="ECO:0000313" key="4">
    <source>
        <dbReference type="Proteomes" id="UP000282971"/>
    </source>
</evidence>
<comment type="caution">
    <text evidence="3">The sequence shown here is derived from an EMBL/GenBank/DDBJ whole genome shotgun (WGS) entry which is preliminary data.</text>
</comment>
<reference evidence="3 4" key="1">
    <citation type="submission" date="2019-01" db="EMBL/GenBank/DDBJ databases">
        <authorList>
            <person name="Chen W.-M."/>
        </authorList>
    </citation>
    <scope>NUCLEOTIDE SEQUENCE [LARGE SCALE GENOMIC DNA]</scope>
    <source>
        <strain evidence="3 4">CCP-7</strain>
    </source>
</reference>
<dbReference type="Gene3D" id="3.90.1580.10">
    <property type="entry name" value="paralog of FGE (formylglycine-generating enzyme)"/>
    <property type="match status" value="1"/>
</dbReference>
<dbReference type="InterPro" id="IPR005532">
    <property type="entry name" value="SUMF_dom"/>
</dbReference>
<dbReference type="InterPro" id="IPR042095">
    <property type="entry name" value="SUMF_sf"/>
</dbReference>
<feature type="signal peptide" evidence="1">
    <location>
        <begin position="1"/>
        <end position="23"/>
    </location>
</feature>
<keyword evidence="4" id="KW-1185">Reference proteome</keyword>
<dbReference type="EMBL" id="SACN01000001">
    <property type="protein sequence ID" value="RVT93393.1"/>
    <property type="molecule type" value="Genomic_DNA"/>
</dbReference>
<dbReference type="InterPro" id="IPR051043">
    <property type="entry name" value="Sulfatase_Mod_Factor_Kinase"/>
</dbReference>
<dbReference type="PANTHER" id="PTHR23150:SF35">
    <property type="entry name" value="BLL6746 PROTEIN"/>
    <property type="match status" value="1"/>
</dbReference>